<evidence type="ECO:0000256" key="1">
    <source>
        <dbReference type="ARBA" id="ARBA00004273"/>
    </source>
</evidence>
<reference evidence="11" key="3">
    <citation type="submission" date="2025-09" db="UniProtKB">
        <authorList>
            <consortium name="Ensembl"/>
        </authorList>
    </citation>
    <scope>IDENTIFICATION</scope>
</reference>
<evidence type="ECO:0000256" key="10">
    <source>
        <dbReference type="PIRNR" id="PIRNR005514"/>
    </source>
</evidence>
<evidence type="ECO:0000256" key="8">
    <source>
        <dbReference type="ARBA" id="ARBA00023128"/>
    </source>
</evidence>
<dbReference type="Ensembl" id="ENSCSAVT00000020225.1">
    <property type="protein sequence ID" value="ENSCSAVP00000020011.1"/>
    <property type="gene ID" value="ENSCSAVG00000011746.1"/>
</dbReference>
<name>H2ZQZ5_CIOSA</name>
<accession>H2ZQZ5</accession>
<evidence type="ECO:0000256" key="5">
    <source>
        <dbReference type="ARBA" id="ARBA00022781"/>
    </source>
</evidence>
<dbReference type="STRING" id="51511.ENSCSAVP00000020011"/>
<dbReference type="AlphaFoldDB" id="H2ZQZ5"/>
<dbReference type="GeneTree" id="ENSGT00390000003582"/>
<dbReference type="InParanoid" id="H2ZQZ5"/>
<keyword evidence="7 10" id="KW-0406">Ion transport</keyword>
<evidence type="ECO:0000256" key="2">
    <source>
        <dbReference type="ARBA" id="ARBA00006842"/>
    </source>
</evidence>
<evidence type="ECO:0000256" key="7">
    <source>
        <dbReference type="ARBA" id="ARBA00023065"/>
    </source>
</evidence>
<dbReference type="SUPFAM" id="SSF161065">
    <property type="entry name" value="ATP synthase D chain-like"/>
    <property type="match status" value="1"/>
</dbReference>
<evidence type="ECO:0000256" key="4">
    <source>
        <dbReference type="ARBA" id="ARBA00022547"/>
    </source>
</evidence>
<reference evidence="11" key="2">
    <citation type="submission" date="2025-08" db="UniProtKB">
        <authorList>
            <consortium name="Ensembl"/>
        </authorList>
    </citation>
    <scope>IDENTIFICATION</scope>
</reference>
<evidence type="ECO:0000256" key="6">
    <source>
        <dbReference type="ARBA" id="ARBA00022792"/>
    </source>
</evidence>
<dbReference type="GO" id="GO:0015078">
    <property type="term" value="F:proton transmembrane transporter activity"/>
    <property type="evidence" value="ECO:0007669"/>
    <property type="project" value="InterPro"/>
</dbReference>
<comment type="similarity">
    <text evidence="2 10">Belongs to the ATPase d subunit family.</text>
</comment>
<dbReference type="Pfam" id="PF05873">
    <property type="entry name" value="Mt_ATP-synt_D"/>
    <property type="match status" value="1"/>
</dbReference>
<sequence>MASRQAVIKAIEWGKILERTRPDMKSTISAFKGKSDNIFNNYVKAKELNLDIDWEHYRSAVANKSLVTDFEKQYKAFQVPKPVDTKSKVLEEKSVKDAEAVKKFLADTEDNLAEVMMTVDRLNSLPPFEQMTLDDIFEQFPQVKPDHVKYPSWPHCKNVDDILVKRY</sequence>
<organism evidence="11 12">
    <name type="scientific">Ciona savignyi</name>
    <name type="common">Pacific transparent sea squirt</name>
    <dbReference type="NCBI Taxonomy" id="51511"/>
    <lineage>
        <taxon>Eukaryota</taxon>
        <taxon>Metazoa</taxon>
        <taxon>Chordata</taxon>
        <taxon>Tunicata</taxon>
        <taxon>Ascidiacea</taxon>
        <taxon>Phlebobranchia</taxon>
        <taxon>Cionidae</taxon>
        <taxon>Ciona</taxon>
    </lineage>
</organism>
<dbReference type="FunCoup" id="H2ZQZ5">
    <property type="interactions" value="160"/>
</dbReference>
<keyword evidence="4" id="KW-0138">CF(0)</keyword>
<reference evidence="12" key="1">
    <citation type="submission" date="2003-08" db="EMBL/GenBank/DDBJ databases">
        <authorList>
            <person name="Birren B."/>
            <person name="Nusbaum C."/>
            <person name="Abebe A."/>
            <person name="Abouelleil A."/>
            <person name="Adekoya E."/>
            <person name="Ait-zahra M."/>
            <person name="Allen N."/>
            <person name="Allen T."/>
            <person name="An P."/>
            <person name="Anderson M."/>
            <person name="Anderson S."/>
            <person name="Arachchi H."/>
            <person name="Armbruster J."/>
            <person name="Bachantsang P."/>
            <person name="Baldwin J."/>
            <person name="Barry A."/>
            <person name="Bayul T."/>
            <person name="Blitshsteyn B."/>
            <person name="Bloom T."/>
            <person name="Blye J."/>
            <person name="Boguslavskiy L."/>
            <person name="Borowsky M."/>
            <person name="Boukhgalter B."/>
            <person name="Brunache A."/>
            <person name="Butler J."/>
            <person name="Calixte N."/>
            <person name="Calvo S."/>
            <person name="Camarata J."/>
            <person name="Campo K."/>
            <person name="Chang J."/>
            <person name="Cheshatsang Y."/>
            <person name="Citroen M."/>
            <person name="Collymore A."/>
            <person name="Considine T."/>
            <person name="Cook A."/>
            <person name="Cooke P."/>
            <person name="Corum B."/>
            <person name="Cuomo C."/>
            <person name="David R."/>
            <person name="Dawoe T."/>
            <person name="Degray S."/>
            <person name="Dodge S."/>
            <person name="Dooley K."/>
            <person name="Dorje P."/>
            <person name="Dorjee K."/>
            <person name="Dorris L."/>
            <person name="Duffey N."/>
            <person name="Dupes A."/>
            <person name="Elkins T."/>
            <person name="Engels R."/>
            <person name="Erickson J."/>
            <person name="Farina A."/>
            <person name="Faro S."/>
            <person name="Ferreira P."/>
            <person name="Fischer H."/>
            <person name="Fitzgerald M."/>
            <person name="Foley K."/>
            <person name="Gage D."/>
            <person name="Galagan J."/>
            <person name="Gearin G."/>
            <person name="Gnerre S."/>
            <person name="Gnirke A."/>
            <person name="Goyette A."/>
            <person name="Graham J."/>
            <person name="Grandbois E."/>
            <person name="Gyaltsen K."/>
            <person name="Hafez N."/>
            <person name="Hagopian D."/>
            <person name="Hagos B."/>
            <person name="Hall J."/>
            <person name="Hatcher B."/>
            <person name="Heller A."/>
            <person name="Higgins H."/>
            <person name="Honan T."/>
            <person name="Horn A."/>
            <person name="Houde N."/>
            <person name="Hughes L."/>
            <person name="Hulme W."/>
            <person name="Husby E."/>
            <person name="Iliev I."/>
            <person name="Jaffe D."/>
            <person name="Jones C."/>
            <person name="Kamal M."/>
            <person name="Kamat A."/>
            <person name="Kamvysselis M."/>
            <person name="Karlsson E."/>
            <person name="Kells C."/>
            <person name="Kieu A."/>
            <person name="Kisner P."/>
            <person name="Kodira C."/>
            <person name="Kulbokas E."/>
            <person name="Labutti K."/>
            <person name="Lama D."/>
            <person name="Landers T."/>
            <person name="Leger J."/>
            <person name="Levine S."/>
            <person name="Lewis D."/>
            <person name="Lewis T."/>
            <person name="Lindblad-toh K."/>
            <person name="Liu X."/>
            <person name="Lokyitsang T."/>
            <person name="Lokyitsang Y."/>
            <person name="Lucien O."/>
            <person name="Lui A."/>
            <person name="Ma L.J."/>
            <person name="Mabbitt R."/>
            <person name="Macdonald J."/>
            <person name="Maclean C."/>
            <person name="Major J."/>
            <person name="Manning J."/>
            <person name="Marabella R."/>
            <person name="Maru K."/>
            <person name="Matthews C."/>
            <person name="Mauceli E."/>
            <person name="Mccarthy M."/>
            <person name="Mcdonough S."/>
            <person name="Mcghee T."/>
            <person name="Meldrim J."/>
            <person name="Meneus L."/>
            <person name="Mesirov J."/>
            <person name="Mihalev A."/>
            <person name="Mihova T."/>
            <person name="Mikkelsen T."/>
            <person name="Mlenga V."/>
            <person name="Moru K."/>
            <person name="Mozes J."/>
            <person name="Mulrain L."/>
            <person name="Munson G."/>
            <person name="Naylor J."/>
            <person name="Newes C."/>
            <person name="Nguyen C."/>
            <person name="Nguyen N."/>
            <person name="Nguyen T."/>
            <person name="Nicol R."/>
            <person name="Nielsen C."/>
            <person name="Nizzari M."/>
            <person name="Norbu C."/>
            <person name="Norbu N."/>
            <person name="O'donnell P."/>
            <person name="Okoawo O."/>
            <person name="O'leary S."/>
            <person name="Omotosho B."/>
            <person name="O'neill K."/>
            <person name="Osman S."/>
            <person name="Parker S."/>
            <person name="Perrin D."/>
            <person name="Phunkhang P."/>
            <person name="Piqani B."/>
            <person name="Purcell S."/>
            <person name="Rachupka T."/>
            <person name="Ramasamy U."/>
            <person name="Rameau R."/>
            <person name="Ray V."/>
            <person name="Raymond C."/>
            <person name="Retta R."/>
            <person name="Richardson S."/>
            <person name="Rise C."/>
            <person name="Rodriguez J."/>
            <person name="Rogers J."/>
            <person name="Rogov P."/>
            <person name="Rutman M."/>
            <person name="Schupbach R."/>
            <person name="Seaman C."/>
            <person name="Settipalli S."/>
            <person name="Sharpe T."/>
            <person name="Sheridan J."/>
            <person name="Sherpa N."/>
            <person name="Shi J."/>
            <person name="Smirnov S."/>
            <person name="Smith C."/>
            <person name="Sougnez C."/>
            <person name="Spencer B."/>
            <person name="Stalker J."/>
            <person name="Stange-thomann N."/>
            <person name="Stavropoulos S."/>
            <person name="Stetson K."/>
            <person name="Stone C."/>
            <person name="Stone S."/>
            <person name="Stubbs M."/>
            <person name="Talamas J."/>
            <person name="Tchuinga P."/>
            <person name="Tenzing P."/>
            <person name="Tesfaye S."/>
            <person name="Theodore J."/>
            <person name="Thoulutsang Y."/>
            <person name="Topham K."/>
            <person name="Towey S."/>
            <person name="Tsamla T."/>
            <person name="Tsomo N."/>
            <person name="Vallee D."/>
            <person name="Vassiliev H."/>
            <person name="Venkataraman V."/>
            <person name="Vinson J."/>
            <person name="Vo A."/>
            <person name="Wade C."/>
            <person name="Wang S."/>
            <person name="Wangchuk T."/>
            <person name="Wangdi T."/>
            <person name="Whittaker C."/>
            <person name="Wilkinson J."/>
            <person name="Wu Y."/>
            <person name="Wyman D."/>
            <person name="Yadav S."/>
            <person name="Yang S."/>
            <person name="Yang X."/>
            <person name="Yeager S."/>
            <person name="Yee E."/>
            <person name="Young G."/>
            <person name="Zainoun J."/>
            <person name="Zembeck L."/>
            <person name="Zimmer A."/>
            <person name="Zody M."/>
            <person name="Lander E."/>
        </authorList>
    </citation>
    <scope>NUCLEOTIDE SEQUENCE [LARGE SCALE GENOMIC DNA]</scope>
</reference>
<evidence type="ECO:0000313" key="11">
    <source>
        <dbReference type="Ensembl" id="ENSCSAVP00000020011.1"/>
    </source>
</evidence>
<dbReference type="OMA" id="VSKGRWA"/>
<dbReference type="GO" id="GO:0015986">
    <property type="term" value="P:proton motive force-driven ATP synthesis"/>
    <property type="evidence" value="ECO:0007669"/>
    <property type="project" value="UniProtKB-UniRule"/>
</dbReference>
<dbReference type="InterPro" id="IPR036228">
    <property type="entry name" value="ATP_synth_F0_dsu_sf_mt"/>
</dbReference>
<keyword evidence="8 10" id="KW-0496">Mitochondrion</keyword>
<dbReference type="GO" id="GO:0005743">
    <property type="term" value="C:mitochondrial inner membrane"/>
    <property type="evidence" value="ECO:0007669"/>
    <property type="project" value="UniProtKB-SubCell"/>
</dbReference>
<keyword evidence="9 10" id="KW-0472">Membrane</keyword>
<protein>
    <recommendedName>
        <fullName evidence="10">ATP synthase subunit d, mitochondrial</fullName>
    </recommendedName>
</protein>
<keyword evidence="6 10" id="KW-0999">Mitochondrion inner membrane</keyword>
<evidence type="ECO:0000256" key="3">
    <source>
        <dbReference type="ARBA" id="ARBA00022448"/>
    </source>
</evidence>
<keyword evidence="12" id="KW-1185">Reference proteome</keyword>
<comment type="subcellular location">
    <subcellularLocation>
        <location evidence="1 10">Mitochondrion inner membrane</location>
    </subcellularLocation>
</comment>
<dbReference type="PANTHER" id="PTHR12700">
    <property type="entry name" value="ATP SYNTHASE SUBUNIT D, MITOCHONDRIAL"/>
    <property type="match status" value="1"/>
</dbReference>
<dbReference type="PIRSF" id="PIRSF005514">
    <property type="entry name" value="ATPase_F0_D_mt"/>
    <property type="match status" value="1"/>
</dbReference>
<keyword evidence="3 10" id="KW-0813">Transport</keyword>
<keyword evidence="5 10" id="KW-0375">Hydrogen ion transport</keyword>
<dbReference type="GO" id="GO:0045259">
    <property type="term" value="C:proton-transporting ATP synthase complex"/>
    <property type="evidence" value="ECO:0007669"/>
    <property type="project" value="UniProtKB-KW"/>
</dbReference>
<dbReference type="eggNOG" id="KOG3366">
    <property type="taxonomic scope" value="Eukaryota"/>
</dbReference>
<dbReference type="HOGENOM" id="CLU_130600_0_0_1"/>
<comment type="function">
    <text evidence="10">Mitochondrial membrane ATP synthase (F(1)F(0) ATP synthase or Complex V) produces ATP from ADP in the presence of a proton gradient across the membrane which is generated by electron transport complexes of the respiratory chain. F-type ATPases consist of two structural domains, F(1) - containing the extramembraneous catalytic core, and F(0) - containing the membrane proton channel, linked together by a central stalk and a peripheral stalk. During catalysis, ATP synthesis in the catalytic domain of F(1) is coupled via a rotary mechanism of the central stalk subunits to proton translocation.</text>
</comment>
<evidence type="ECO:0000313" key="12">
    <source>
        <dbReference type="Proteomes" id="UP000007875"/>
    </source>
</evidence>
<dbReference type="Gene3D" id="6.10.280.70">
    <property type="match status" value="1"/>
</dbReference>
<dbReference type="InterPro" id="IPR008689">
    <property type="entry name" value="ATP_synth_F0_dsu_mt"/>
</dbReference>
<proteinExistence type="inferred from homology"/>
<dbReference type="Proteomes" id="UP000007875">
    <property type="component" value="Unassembled WGS sequence"/>
</dbReference>
<evidence type="ECO:0000256" key="9">
    <source>
        <dbReference type="ARBA" id="ARBA00023136"/>
    </source>
</evidence>